<dbReference type="InterPro" id="IPR032774">
    <property type="entry name" value="WG_beta_rep"/>
</dbReference>
<dbReference type="RefSeq" id="WP_346581219.1">
    <property type="nucleotide sequence ID" value="NZ_JBDJLH010000002.1"/>
</dbReference>
<dbReference type="EMBL" id="JBDJNQ010000004">
    <property type="protein sequence ID" value="MEN5377662.1"/>
    <property type="molecule type" value="Genomic_DNA"/>
</dbReference>
<accession>A0ABV0BWC2</accession>
<organism evidence="1 2">
    <name type="scientific">Sphingobacterium kitahiroshimense</name>
    <dbReference type="NCBI Taxonomy" id="470446"/>
    <lineage>
        <taxon>Bacteria</taxon>
        <taxon>Pseudomonadati</taxon>
        <taxon>Bacteroidota</taxon>
        <taxon>Sphingobacteriia</taxon>
        <taxon>Sphingobacteriales</taxon>
        <taxon>Sphingobacteriaceae</taxon>
        <taxon>Sphingobacterium</taxon>
    </lineage>
</organism>
<sequence length="248" mass="27944">MNYLLLFFFTILSACTNNTIQKQDMRKSKIVQLPGHYNVQDNAWENSDPNYDAYSSFGEDLYATFSKLDKDGNSLGLGLIDKSGKVIIQPIYSSVTMRIRTENDFFVVSDSLNNYGIVNSEGVEIVNPQFDDIYFGNNAADSMDTKFGLIKVSKNDKKGYINATGRIIVPVKYDDLFMMGKNGLIMFQVLIPIGNGNYTAKWGIMDFDQKIISPPRFSYPSRFENGSVTLVSEGIEYDVNENGIIKKK</sequence>
<protein>
    <submittedName>
        <fullName evidence="1">WG repeat-containing protein</fullName>
    </submittedName>
</protein>
<evidence type="ECO:0000313" key="2">
    <source>
        <dbReference type="Proteomes" id="UP001409291"/>
    </source>
</evidence>
<proteinExistence type="predicted"/>
<gene>
    <name evidence="1" type="ORF">ABE541_10345</name>
</gene>
<dbReference type="Proteomes" id="UP001409291">
    <property type="component" value="Unassembled WGS sequence"/>
</dbReference>
<comment type="caution">
    <text evidence="1">The sequence shown here is derived from an EMBL/GenBank/DDBJ whole genome shotgun (WGS) entry which is preliminary data.</text>
</comment>
<name>A0ABV0BWC2_9SPHI</name>
<evidence type="ECO:0000313" key="1">
    <source>
        <dbReference type="EMBL" id="MEN5377662.1"/>
    </source>
</evidence>
<dbReference type="PANTHER" id="PTHR37841">
    <property type="entry name" value="GLR2918 PROTEIN"/>
    <property type="match status" value="1"/>
</dbReference>
<dbReference type="PANTHER" id="PTHR37841:SF1">
    <property type="entry name" value="DUF3298 DOMAIN-CONTAINING PROTEIN"/>
    <property type="match status" value="1"/>
</dbReference>
<keyword evidence="2" id="KW-1185">Reference proteome</keyword>
<dbReference type="Pfam" id="PF14903">
    <property type="entry name" value="WG_beta_rep"/>
    <property type="match status" value="4"/>
</dbReference>
<reference evidence="1 2" key="1">
    <citation type="submission" date="2024-04" db="EMBL/GenBank/DDBJ databases">
        <title>WGS of bacteria from Torrens River.</title>
        <authorList>
            <person name="Wyrsch E.R."/>
            <person name="Drigo B."/>
        </authorList>
    </citation>
    <scope>NUCLEOTIDE SEQUENCE [LARGE SCALE GENOMIC DNA]</scope>
    <source>
        <strain evidence="1 2">TWI391</strain>
    </source>
</reference>